<dbReference type="Proteomes" id="UP000759537">
    <property type="component" value="Unassembled WGS sequence"/>
</dbReference>
<reference evidence="1" key="1">
    <citation type="submission" date="2019-10" db="EMBL/GenBank/DDBJ databases">
        <authorList>
            <consortium name="DOE Joint Genome Institute"/>
            <person name="Kuo A."/>
            <person name="Miyauchi S."/>
            <person name="Kiss E."/>
            <person name="Drula E."/>
            <person name="Kohler A."/>
            <person name="Sanchez-Garcia M."/>
            <person name="Andreopoulos B."/>
            <person name="Barry K.W."/>
            <person name="Bonito G."/>
            <person name="Buee M."/>
            <person name="Carver A."/>
            <person name="Chen C."/>
            <person name="Cichocki N."/>
            <person name="Clum A."/>
            <person name="Culley D."/>
            <person name="Crous P.W."/>
            <person name="Fauchery L."/>
            <person name="Girlanda M."/>
            <person name="Hayes R."/>
            <person name="Keri Z."/>
            <person name="LaButti K."/>
            <person name="Lipzen A."/>
            <person name="Lombard V."/>
            <person name="Magnuson J."/>
            <person name="Maillard F."/>
            <person name="Morin E."/>
            <person name="Murat C."/>
            <person name="Nolan M."/>
            <person name="Ohm R."/>
            <person name="Pangilinan J."/>
            <person name="Pereira M."/>
            <person name="Perotto S."/>
            <person name="Peter M."/>
            <person name="Riley R."/>
            <person name="Sitrit Y."/>
            <person name="Stielow B."/>
            <person name="Szollosi G."/>
            <person name="Zifcakova L."/>
            <person name="Stursova M."/>
            <person name="Spatafora J.W."/>
            <person name="Tedersoo L."/>
            <person name="Vaario L.-M."/>
            <person name="Yamada A."/>
            <person name="Yan M."/>
            <person name="Wang P."/>
            <person name="Xu J."/>
            <person name="Bruns T."/>
            <person name="Baldrian P."/>
            <person name="Vilgalys R."/>
            <person name="Henrissat B."/>
            <person name="Grigoriev I.V."/>
            <person name="Hibbett D."/>
            <person name="Nagy L.G."/>
            <person name="Martin F.M."/>
        </authorList>
    </citation>
    <scope>NUCLEOTIDE SEQUENCE</scope>
    <source>
        <strain evidence="1">Prilba</strain>
    </source>
</reference>
<accession>A0A9P5T6X2</accession>
<sequence>MTSSNGTNIATKIKQFLRDTFQPLAPPILDYPPPDTQSANHLSPIQPIVIHPPSNLTQSDNQLLRCSHCHPSTVKPHPVSQPLLRCSHCHPPTVKLHPVRQPVTQMLPLSSIHRQTSPSQPTITQIPLSSIHFQISPSHPTITHLPFPFIHHQTSPSQPTVRGPRDPILLQNLQNVQNSLSVMILYLLGRSKLGFESPKMPAETPRSFMNKATSSQLLWSTQRRHNCARENS</sequence>
<comment type="caution">
    <text evidence="1">The sequence shown here is derived from an EMBL/GenBank/DDBJ whole genome shotgun (WGS) entry which is preliminary data.</text>
</comment>
<keyword evidence="2" id="KW-1185">Reference proteome</keyword>
<evidence type="ECO:0000313" key="1">
    <source>
        <dbReference type="EMBL" id="KAF8477679.1"/>
    </source>
</evidence>
<organism evidence="1 2">
    <name type="scientific">Russula ochroleuca</name>
    <dbReference type="NCBI Taxonomy" id="152965"/>
    <lineage>
        <taxon>Eukaryota</taxon>
        <taxon>Fungi</taxon>
        <taxon>Dikarya</taxon>
        <taxon>Basidiomycota</taxon>
        <taxon>Agaricomycotina</taxon>
        <taxon>Agaricomycetes</taxon>
        <taxon>Russulales</taxon>
        <taxon>Russulaceae</taxon>
        <taxon>Russula</taxon>
    </lineage>
</organism>
<dbReference type="AlphaFoldDB" id="A0A9P5T6X2"/>
<evidence type="ECO:0000313" key="2">
    <source>
        <dbReference type="Proteomes" id="UP000759537"/>
    </source>
</evidence>
<name>A0A9P5T6X2_9AGAM</name>
<dbReference type="EMBL" id="WHVB01000013">
    <property type="protein sequence ID" value="KAF8477679.1"/>
    <property type="molecule type" value="Genomic_DNA"/>
</dbReference>
<gene>
    <name evidence="1" type="ORF">DFH94DRAFT_88155</name>
</gene>
<protein>
    <submittedName>
        <fullName evidence="1">Uncharacterized protein</fullName>
    </submittedName>
</protein>
<proteinExistence type="predicted"/>
<reference evidence="1" key="2">
    <citation type="journal article" date="2020" name="Nat. Commun.">
        <title>Large-scale genome sequencing of mycorrhizal fungi provides insights into the early evolution of symbiotic traits.</title>
        <authorList>
            <person name="Miyauchi S."/>
            <person name="Kiss E."/>
            <person name="Kuo A."/>
            <person name="Drula E."/>
            <person name="Kohler A."/>
            <person name="Sanchez-Garcia M."/>
            <person name="Morin E."/>
            <person name="Andreopoulos B."/>
            <person name="Barry K.W."/>
            <person name="Bonito G."/>
            <person name="Buee M."/>
            <person name="Carver A."/>
            <person name="Chen C."/>
            <person name="Cichocki N."/>
            <person name="Clum A."/>
            <person name="Culley D."/>
            <person name="Crous P.W."/>
            <person name="Fauchery L."/>
            <person name="Girlanda M."/>
            <person name="Hayes R.D."/>
            <person name="Keri Z."/>
            <person name="LaButti K."/>
            <person name="Lipzen A."/>
            <person name="Lombard V."/>
            <person name="Magnuson J."/>
            <person name="Maillard F."/>
            <person name="Murat C."/>
            <person name="Nolan M."/>
            <person name="Ohm R.A."/>
            <person name="Pangilinan J."/>
            <person name="Pereira M.F."/>
            <person name="Perotto S."/>
            <person name="Peter M."/>
            <person name="Pfister S."/>
            <person name="Riley R."/>
            <person name="Sitrit Y."/>
            <person name="Stielow J.B."/>
            <person name="Szollosi G."/>
            <person name="Zifcakova L."/>
            <person name="Stursova M."/>
            <person name="Spatafora J.W."/>
            <person name="Tedersoo L."/>
            <person name="Vaario L.M."/>
            <person name="Yamada A."/>
            <person name="Yan M."/>
            <person name="Wang P."/>
            <person name="Xu J."/>
            <person name="Bruns T."/>
            <person name="Baldrian P."/>
            <person name="Vilgalys R."/>
            <person name="Dunand C."/>
            <person name="Henrissat B."/>
            <person name="Grigoriev I.V."/>
            <person name="Hibbett D."/>
            <person name="Nagy L.G."/>
            <person name="Martin F.M."/>
        </authorList>
    </citation>
    <scope>NUCLEOTIDE SEQUENCE</scope>
    <source>
        <strain evidence="1">Prilba</strain>
    </source>
</reference>